<dbReference type="EMBL" id="UGSK01000001">
    <property type="protein sequence ID" value="SUA99879.1"/>
    <property type="molecule type" value="Genomic_DNA"/>
</dbReference>
<dbReference type="Gene3D" id="2.60.120.10">
    <property type="entry name" value="Jelly Rolls"/>
    <property type="match status" value="1"/>
</dbReference>
<reference evidence="2 3" key="1">
    <citation type="submission" date="2018-06" db="EMBL/GenBank/DDBJ databases">
        <authorList>
            <consortium name="Pathogen Informatics"/>
            <person name="Doyle S."/>
        </authorList>
    </citation>
    <scope>NUCLEOTIDE SEQUENCE [LARGE SCALE GENOMIC DNA]</scope>
    <source>
        <strain evidence="2 3">NCTC13350</strain>
    </source>
</reference>
<dbReference type="InterPro" id="IPR052538">
    <property type="entry name" value="Flavonoid_dioxygenase-like"/>
</dbReference>
<dbReference type="InterPro" id="IPR013096">
    <property type="entry name" value="Cupin_2"/>
</dbReference>
<dbReference type="SUPFAM" id="SSF51182">
    <property type="entry name" value="RmlC-like cupins"/>
    <property type="match status" value="1"/>
</dbReference>
<organism evidence="2 3">
    <name type="scientific">Pannonibacter phragmitetus</name>
    <dbReference type="NCBI Taxonomy" id="121719"/>
    <lineage>
        <taxon>Bacteria</taxon>
        <taxon>Pseudomonadati</taxon>
        <taxon>Pseudomonadota</taxon>
        <taxon>Alphaproteobacteria</taxon>
        <taxon>Hyphomicrobiales</taxon>
        <taxon>Stappiaceae</taxon>
        <taxon>Pannonibacter</taxon>
    </lineage>
</organism>
<gene>
    <name evidence="2" type="ORF">NCTC13350_00782</name>
</gene>
<evidence type="ECO:0000313" key="3">
    <source>
        <dbReference type="Proteomes" id="UP000255000"/>
    </source>
</evidence>
<dbReference type="RefSeq" id="WP_019963163.1">
    <property type="nucleotide sequence ID" value="NZ_UGSK01000001.1"/>
</dbReference>
<name>A0A378ZST1_9HYPH</name>
<accession>A0A378ZST1</accession>
<feature type="domain" description="Cupin type-2" evidence="1">
    <location>
        <begin position="53"/>
        <end position="117"/>
    </location>
</feature>
<dbReference type="Pfam" id="PF07883">
    <property type="entry name" value="Cupin_2"/>
    <property type="match status" value="1"/>
</dbReference>
<protein>
    <submittedName>
        <fullName evidence="2">Uncharacterized conserved protein, contains double-stranded beta-helix domain</fullName>
    </submittedName>
</protein>
<dbReference type="Proteomes" id="UP000255000">
    <property type="component" value="Unassembled WGS sequence"/>
</dbReference>
<dbReference type="AlphaFoldDB" id="A0A378ZST1"/>
<evidence type="ECO:0000259" key="1">
    <source>
        <dbReference type="Pfam" id="PF07883"/>
    </source>
</evidence>
<evidence type="ECO:0000313" key="2">
    <source>
        <dbReference type="EMBL" id="SUA99879.1"/>
    </source>
</evidence>
<dbReference type="PANTHER" id="PTHR43346">
    <property type="entry name" value="LIGAND BINDING DOMAIN PROTEIN, PUTATIVE (AFU_ORTHOLOGUE AFUA_6G14370)-RELATED"/>
    <property type="match status" value="1"/>
</dbReference>
<dbReference type="PANTHER" id="PTHR43346:SF1">
    <property type="entry name" value="QUERCETIN 2,3-DIOXYGENASE-RELATED"/>
    <property type="match status" value="1"/>
</dbReference>
<proteinExistence type="predicted"/>
<dbReference type="InterPro" id="IPR011051">
    <property type="entry name" value="RmlC_Cupin_sf"/>
</dbReference>
<sequence>MKTAIANMVQVNTEPGITRAGNGLDDVEWSILGHTYWMKSEGEACFSFETLDPPGTFVPPHVHPTQDEFIYVLEGRFDLYLGGEHHVANAGDVVRMPMGIPHGYYNLTDKPTRAIFWVSPARRLRELFDNLHNVGDPAEVVRRSALREVHFLRPDEMTFDPLTLKI</sequence>
<dbReference type="InterPro" id="IPR014710">
    <property type="entry name" value="RmlC-like_jellyroll"/>
</dbReference>